<evidence type="ECO:0000313" key="3">
    <source>
        <dbReference type="Proteomes" id="UP000256381"/>
    </source>
</evidence>
<evidence type="ECO:0000259" key="1">
    <source>
        <dbReference type="Pfam" id="PF02720"/>
    </source>
</evidence>
<gene>
    <name evidence="2" type="ORF">DSJ38_04755</name>
</gene>
<sequence>MAGALFEPSFAAAHPAGLLRRPVTRTVVLSVAATSIAHMFEISLPDPTELCRSDDGALVAAIEDCARVEAAASARRLSAIAELTGRRTGADQRADWACDFWDCAAAEVAAALTISHGKASGQMHLSLALNRLPQVAALFLAGHLGARLFSIIAWRTYLVRDPHALSLLDAALAEHAGAWGPLSAPKLEKAIDSWIDRYDPGALRRSRISARTRDLCIGDPDEDAGTAALWGRLYATDAAMLDRRLTEMAHGVCEDDPRTLAQRRADALGALAAGADHLACGCGKPDCPSGAGNDERAAGVVIHVVADASALDAQPDP</sequence>
<dbReference type="Pfam" id="PF02720">
    <property type="entry name" value="DUF222"/>
    <property type="match status" value="1"/>
</dbReference>
<organism evidence="2 3">
    <name type="scientific">Mycobacterium tuberculosis</name>
    <dbReference type="NCBI Taxonomy" id="1773"/>
    <lineage>
        <taxon>Bacteria</taxon>
        <taxon>Bacillati</taxon>
        <taxon>Actinomycetota</taxon>
        <taxon>Actinomycetes</taxon>
        <taxon>Mycobacteriales</taxon>
        <taxon>Mycobacteriaceae</taxon>
        <taxon>Mycobacterium</taxon>
        <taxon>Mycobacterium tuberculosis complex</taxon>
    </lineage>
</organism>
<accession>A0ABD7HE89</accession>
<comment type="caution">
    <text evidence="2">The sequence shown here is derived from an EMBL/GenBank/DDBJ whole genome shotgun (WGS) entry which is preliminary data.</text>
</comment>
<dbReference type="Proteomes" id="UP000256381">
    <property type="component" value="Unassembled WGS sequence"/>
</dbReference>
<proteinExistence type="predicted"/>
<feature type="domain" description="DUF222" evidence="1">
    <location>
        <begin position="66"/>
        <end position="314"/>
    </location>
</feature>
<dbReference type="EMBL" id="QTBD01000069">
    <property type="protein sequence ID" value="REQ55299.1"/>
    <property type="molecule type" value="Genomic_DNA"/>
</dbReference>
<reference evidence="2 3" key="1">
    <citation type="journal article" date="2017" name="N. Engl. J. Med.">
        <title>Transmission of Extensively Drug-Resistant Tuberculosis in South Africa.</title>
        <authorList>
            <person name="Shah N.S."/>
            <person name="Auld S.C."/>
            <person name="Brust J.C."/>
            <person name="Mathema B."/>
            <person name="Ismail N."/>
            <person name="Moodley P."/>
            <person name="Mlisana K."/>
            <person name="Allana S."/>
            <person name="Campbell A."/>
            <person name="Mthiyane T."/>
            <person name="Morris N."/>
            <person name="Mpangase P."/>
            <person name="van der Meulen H."/>
            <person name="Omar S.V."/>
            <person name="Brown T.S."/>
            <person name="Narechania A."/>
            <person name="Shaskina E."/>
            <person name="Kapwata T."/>
            <person name="Kreiswirth B."/>
            <person name="Gandhi N.R."/>
        </authorList>
    </citation>
    <scope>NUCLEOTIDE SEQUENCE [LARGE SCALE GENOMIC DNA]</scope>
    <source>
        <strain evidence="2 3">32301_S10</strain>
    </source>
</reference>
<dbReference type="InterPro" id="IPR003870">
    <property type="entry name" value="DUF222"/>
</dbReference>
<evidence type="ECO:0000313" key="2">
    <source>
        <dbReference type="EMBL" id="REQ55299.1"/>
    </source>
</evidence>
<protein>
    <submittedName>
        <fullName evidence="2">DUF222 domain-containing protein</fullName>
    </submittedName>
</protein>
<name>A0ABD7HE89_MYCTX</name>
<feature type="non-terminal residue" evidence="2">
    <location>
        <position position="317"/>
    </location>
</feature>
<dbReference type="AlphaFoldDB" id="A0ABD7HE89"/>